<evidence type="ECO:0000313" key="7">
    <source>
        <dbReference type="EMBL" id="KAJ7374046.1"/>
    </source>
</evidence>
<reference evidence="7" key="1">
    <citation type="submission" date="2023-01" db="EMBL/GenBank/DDBJ databases">
        <title>Genome assembly of the deep-sea coral Lophelia pertusa.</title>
        <authorList>
            <person name="Herrera S."/>
            <person name="Cordes E."/>
        </authorList>
    </citation>
    <scope>NUCLEOTIDE SEQUENCE</scope>
    <source>
        <strain evidence="7">USNM1676648</strain>
        <tissue evidence="7">Polyp</tissue>
    </source>
</reference>
<evidence type="ECO:0000256" key="4">
    <source>
        <dbReference type="ARBA" id="ARBA00023128"/>
    </source>
</evidence>
<evidence type="ECO:0000256" key="3">
    <source>
        <dbReference type="ARBA" id="ARBA00022946"/>
    </source>
</evidence>
<feature type="domain" description="Prokaryotic-type class I peptide chain release factors" evidence="6">
    <location>
        <begin position="52"/>
        <end position="149"/>
    </location>
</feature>
<feature type="region of interest" description="Disordered" evidence="5">
    <location>
        <begin position="138"/>
        <end position="182"/>
    </location>
</feature>
<accession>A0A9W9Z2Z0</accession>
<organism evidence="7 8">
    <name type="scientific">Desmophyllum pertusum</name>
    <dbReference type="NCBI Taxonomy" id="174260"/>
    <lineage>
        <taxon>Eukaryota</taxon>
        <taxon>Metazoa</taxon>
        <taxon>Cnidaria</taxon>
        <taxon>Anthozoa</taxon>
        <taxon>Hexacorallia</taxon>
        <taxon>Scleractinia</taxon>
        <taxon>Caryophylliina</taxon>
        <taxon>Caryophylliidae</taxon>
        <taxon>Desmophyllum</taxon>
    </lineage>
</organism>
<proteinExistence type="inferred from homology"/>
<gene>
    <name evidence="7" type="ORF">OS493_009376</name>
</gene>
<keyword evidence="8" id="KW-1185">Reference proteome</keyword>
<dbReference type="Gene3D" id="3.30.160.20">
    <property type="match status" value="1"/>
</dbReference>
<dbReference type="InterPro" id="IPR052405">
    <property type="entry name" value="Mito_Transl_Release_Factor"/>
</dbReference>
<dbReference type="OrthoDB" id="277888at2759"/>
<keyword evidence="3" id="KW-0809">Transit peptide</keyword>
<dbReference type="SUPFAM" id="SSF75620">
    <property type="entry name" value="Release factor"/>
    <property type="match status" value="1"/>
</dbReference>
<evidence type="ECO:0000313" key="8">
    <source>
        <dbReference type="Proteomes" id="UP001163046"/>
    </source>
</evidence>
<dbReference type="AlphaFoldDB" id="A0A9W9Z2Z0"/>
<dbReference type="EMBL" id="MU826829">
    <property type="protein sequence ID" value="KAJ7374046.1"/>
    <property type="molecule type" value="Genomic_DNA"/>
</dbReference>
<comment type="caution">
    <text evidence="7">The sequence shown here is derived from an EMBL/GenBank/DDBJ whole genome shotgun (WGS) entry which is preliminary data.</text>
</comment>
<keyword evidence="4" id="KW-0496">Mitochondrion</keyword>
<evidence type="ECO:0000256" key="5">
    <source>
        <dbReference type="SAM" id="MobiDB-lite"/>
    </source>
</evidence>
<evidence type="ECO:0000256" key="1">
    <source>
        <dbReference type="ARBA" id="ARBA00004173"/>
    </source>
</evidence>
<dbReference type="GO" id="GO:0005739">
    <property type="term" value="C:mitochondrion"/>
    <property type="evidence" value="ECO:0007669"/>
    <property type="project" value="UniProtKB-SubCell"/>
</dbReference>
<sequence length="182" mass="20604">MFSLAVRLWNGVSTIAPCLTAVNGRFVLAQSLISSISWRSQRAVDFVRLYHEVHLSEDEIEENFIKGWGPGGQSVNKSSNCVQLIHKPTGIIIKCHESRSLARNRVLARELMKQKLDFHYNGKESTVGQEIAKIKKRKASYARKRRKREEAVAMGLQNMDDGQSDQPRSQGFSSDSVDNDER</sequence>
<evidence type="ECO:0000259" key="6">
    <source>
        <dbReference type="Pfam" id="PF00472"/>
    </source>
</evidence>
<dbReference type="PANTHER" id="PTHR46203:SF1">
    <property type="entry name" value="MITOCHONDRIAL TRANSLATION RELEASE FACTOR IN RESCUE"/>
    <property type="match status" value="1"/>
</dbReference>
<dbReference type="PANTHER" id="PTHR46203">
    <property type="entry name" value="PROBABLE PEPTIDE CHAIN RELEASE FACTOR C12ORF65"/>
    <property type="match status" value="1"/>
</dbReference>
<dbReference type="GO" id="GO:0003747">
    <property type="term" value="F:translation release factor activity"/>
    <property type="evidence" value="ECO:0007669"/>
    <property type="project" value="InterPro"/>
</dbReference>
<name>A0A9W9Z2Z0_9CNID</name>
<dbReference type="Pfam" id="PF00472">
    <property type="entry name" value="RF-1"/>
    <property type="match status" value="1"/>
</dbReference>
<evidence type="ECO:0000256" key="2">
    <source>
        <dbReference type="ARBA" id="ARBA00010835"/>
    </source>
</evidence>
<feature type="compositionally biased region" description="Basic residues" evidence="5">
    <location>
        <begin position="138"/>
        <end position="147"/>
    </location>
</feature>
<dbReference type="InterPro" id="IPR045853">
    <property type="entry name" value="Pep_chain_release_fac_I_sf"/>
</dbReference>
<comment type="similarity">
    <text evidence="2">Belongs to the prokaryotic/mitochondrial release factor family.</text>
</comment>
<feature type="compositionally biased region" description="Polar residues" evidence="5">
    <location>
        <begin position="160"/>
        <end position="176"/>
    </location>
</feature>
<dbReference type="Proteomes" id="UP001163046">
    <property type="component" value="Unassembled WGS sequence"/>
</dbReference>
<comment type="subcellular location">
    <subcellularLocation>
        <location evidence="1">Mitochondrion</location>
    </subcellularLocation>
</comment>
<dbReference type="InterPro" id="IPR000352">
    <property type="entry name" value="Pep_chain_release_fac_I"/>
</dbReference>
<protein>
    <recommendedName>
        <fullName evidence="6">Prokaryotic-type class I peptide chain release factors domain-containing protein</fullName>
    </recommendedName>
</protein>